<protein>
    <submittedName>
        <fullName evidence="6">Feruloyl-CoA synthetase</fullName>
    </submittedName>
</protein>
<dbReference type="InterPro" id="IPR025110">
    <property type="entry name" value="AMP-bd_C"/>
</dbReference>
<dbReference type="PANTHER" id="PTHR24096">
    <property type="entry name" value="LONG-CHAIN-FATTY-ACID--COA LIGASE"/>
    <property type="match status" value="1"/>
</dbReference>
<dbReference type="RefSeq" id="WP_062085612.1">
    <property type="nucleotide sequence ID" value="NZ_FCOK02000016.1"/>
</dbReference>
<proteinExistence type="inferred from homology"/>
<dbReference type="Gene3D" id="3.40.50.12780">
    <property type="entry name" value="N-terminal domain of ligase-like"/>
    <property type="match status" value="1"/>
</dbReference>
<evidence type="ECO:0000256" key="2">
    <source>
        <dbReference type="ARBA" id="ARBA00022598"/>
    </source>
</evidence>
<dbReference type="InterPro" id="IPR045851">
    <property type="entry name" value="AMP-bd_C_sf"/>
</dbReference>
<dbReference type="GO" id="GO:0016405">
    <property type="term" value="F:CoA-ligase activity"/>
    <property type="evidence" value="ECO:0007669"/>
    <property type="project" value="TreeGrafter"/>
</dbReference>
<organism evidence="6 7">
    <name type="scientific">Caballeronia udeis</name>
    <dbReference type="NCBI Taxonomy" id="1232866"/>
    <lineage>
        <taxon>Bacteria</taxon>
        <taxon>Pseudomonadati</taxon>
        <taxon>Pseudomonadota</taxon>
        <taxon>Betaproteobacteria</taxon>
        <taxon>Burkholderiales</taxon>
        <taxon>Burkholderiaceae</taxon>
        <taxon>Caballeronia</taxon>
    </lineage>
</organism>
<feature type="domain" description="AMP-binding enzyme C-terminal" evidence="5">
    <location>
        <begin position="371"/>
        <end position="440"/>
    </location>
</feature>
<evidence type="ECO:0000256" key="3">
    <source>
        <dbReference type="SAM" id="MobiDB-lite"/>
    </source>
</evidence>
<dbReference type="SUPFAM" id="SSF56801">
    <property type="entry name" value="Acetyl-CoA synthetase-like"/>
    <property type="match status" value="1"/>
</dbReference>
<reference evidence="6 7" key="1">
    <citation type="submission" date="2016-01" db="EMBL/GenBank/DDBJ databases">
        <authorList>
            <person name="Oliw E.H."/>
        </authorList>
    </citation>
    <scope>NUCLEOTIDE SEQUENCE [LARGE SCALE GENOMIC DNA]</scope>
    <source>
        <strain evidence="6">LMG 27134</strain>
    </source>
</reference>
<dbReference type="AlphaFoldDB" id="A0A158GMT1"/>
<dbReference type="Proteomes" id="UP000054683">
    <property type="component" value="Unassembled WGS sequence"/>
</dbReference>
<evidence type="ECO:0000259" key="4">
    <source>
        <dbReference type="Pfam" id="PF00501"/>
    </source>
</evidence>
<name>A0A158GMT1_9BURK</name>
<evidence type="ECO:0000313" key="6">
    <source>
        <dbReference type="EMBL" id="SAL32919.1"/>
    </source>
</evidence>
<dbReference type="EMBL" id="FCOK02000016">
    <property type="protein sequence ID" value="SAL32919.1"/>
    <property type="molecule type" value="Genomic_DNA"/>
</dbReference>
<evidence type="ECO:0000259" key="5">
    <source>
        <dbReference type="Pfam" id="PF13193"/>
    </source>
</evidence>
<dbReference type="InterPro" id="IPR042099">
    <property type="entry name" value="ANL_N_sf"/>
</dbReference>
<dbReference type="CDD" id="cd04433">
    <property type="entry name" value="AFD_class_I"/>
    <property type="match status" value="1"/>
</dbReference>
<feature type="domain" description="AMP-dependent synthetase/ligase" evidence="4">
    <location>
        <begin position="6"/>
        <end position="300"/>
    </location>
</feature>
<evidence type="ECO:0000313" key="7">
    <source>
        <dbReference type="Proteomes" id="UP000054683"/>
    </source>
</evidence>
<dbReference type="Pfam" id="PF13193">
    <property type="entry name" value="AMP-binding_C"/>
    <property type="match status" value="1"/>
</dbReference>
<dbReference type="InterPro" id="IPR000873">
    <property type="entry name" value="AMP-dep_synth/lig_dom"/>
</dbReference>
<dbReference type="Pfam" id="PF00501">
    <property type="entry name" value="AMP-binding"/>
    <property type="match status" value="1"/>
</dbReference>
<dbReference type="OrthoDB" id="7055148at2"/>
<sequence length="481" mass="52698">MDWIKERLENFGERIISVDESGSATYAGFVAKTEQWGEALRGWNIGAGDRVGLVADYHIDVIALVQALLACGCIVIPLAEDDRSLIEERLATVGASRLITVAAQGPITPETTQHRALPSSGAPLHELLEPMVAEGRAGVVIFTSGSTGKGKAVLLDYERMVSKYRERVRASFRTLLFLKLDHIGGLNTLFAVIFNGGTVVTCASRQAKDICACVERFQVELLPTTPSFLTMLLMSRAHEHYDLSSLKVITYGTEAMPESTLASLHATLPNVTLKQTYGLSELGILATQSKNSSSKWMKIGGEGFDVQVRDGVLWIKSAQPMLGYLNSPSPFDADGWYNTGDKVEVDGEYFKILGRESEIINVAGEKVFPVEIESFLLTLDNVKDVVVRKKLSPVVGQMVWAECVLERDEEPAVFKRRIIEQCQQHLSPFKVPGLITIADQQSLVGTRFKKIRISKTEAVAKDGDEGEDDATPQAALEQPLA</sequence>
<evidence type="ECO:0000256" key="1">
    <source>
        <dbReference type="ARBA" id="ARBA00006432"/>
    </source>
</evidence>
<dbReference type="Gene3D" id="3.30.300.30">
    <property type="match status" value="1"/>
</dbReference>
<keyword evidence="2" id="KW-0436">Ligase</keyword>
<comment type="similarity">
    <text evidence="1">Belongs to the ATP-dependent AMP-binding enzyme family.</text>
</comment>
<accession>A0A158GMT1</accession>
<feature type="region of interest" description="Disordered" evidence="3">
    <location>
        <begin position="459"/>
        <end position="481"/>
    </location>
</feature>
<dbReference type="PANTHER" id="PTHR24096:SF149">
    <property type="entry name" value="AMP-BINDING DOMAIN-CONTAINING PROTEIN-RELATED"/>
    <property type="match status" value="1"/>
</dbReference>
<gene>
    <name evidence="6" type="ORF">AWB69_02903</name>
</gene>